<organism evidence="1 2">
    <name type="scientific">Pseudoalteromonas piscicida</name>
    <dbReference type="NCBI Taxonomy" id="43662"/>
    <lineage>
        <taxon>Bacteria</taxon>
        <taxon>Pseudomonadati</taxon>
        <taxon>Pseudomonadota</taxon>
        <taxon>Gammaproteobacteria</taxon>
        <taxon>Alteromonadales</taxon>
        <taxon>Pseudoalteromonadaceae</taxon>
        <taxon>Pseudoalteromonas</taxon>
    </lineage>
</organism>
<accession>A0ABN5CJV8</accession>
<dbReference type="Proteomes" id="UP000016521">
    <property type="component" value="Chromosome II"/>
</dbReference>
<name>A0ABN5CJV8_PSEO7</name>
<gene>
    <name evidence="1" type="ORF">PPIS_b0807</name>
</gene>
<proteinExistence type="predicted"/>
<dbReference type="EMBL" id="CP011925">
    <property type="protein sequence ID" value="ATD09895.1"/>
    <property type="molecule type" value="Genomic_DNA"/>
</dbReference>
<sequence length="43" mass="4855">MITHSALYVPAYSPFSINEYFFITASQTLIKRKTIMPSTLKSG</sequence>
<protein>
    <submittedName>
        <fullName evidence="1">Uncharacterized protein</fullName>
    </submittedName>
</protein>
<evidence type="ECO:0000313" key="2">
    <source>
        <dbReference type="Proteomes" id="UP000016521"/>
    </source>
</evidence>
<evidence type="ECO:0000313" key="1">
    <source>
        <dbReference type="EMBL" id="ATD09895.1"/>
    </source>
</evidence>
<reference evidence="1 2" key="1">
    <citation type="submission" date="2015-06" db="EMBL/GenBank/DDBJ databases">
        <authorList>
            <person name="Xie B.-B."/>
            <person name="Rong J.-C."/>
            <person name="Qin Q.-L."/>
            <person name="Zhang Y.-Z."/>
        </authorList>
    </citation>
    <scope>NUCLEOTIDE SEQUENCE [LARGE SCALE GENOMIC DNA]</scope>
    <source>
        <strain evidence="1 2">JCM 20779</strain>
    </source>
</reference>
<keyword evidence="2" id="KW-1185">Reference proteome</keyword>